<comment type="caution">
    <text evidence="7">The sequence shown here is derived from an EMBL/GenBank/DDBJ whole genome shotgun (WGS) entry which is preliminary data.</text>
</comment>
<feature type="chain" id="PRO_5030609310" evidence="5">
    <location>
        <begin position="31"/>
        <end position="418"/>
    </location>
</feature>
<dbReference type="PANTHER" id="PTHR30483:SF6">
    <property type="entry name" value="PERIPLASMIC BINDING PROTEIN OF ABC TRANSPORTER FOR NATURAL AMINO ACIDS"/>
    <property type="match status" value="1"/>
</dbReference>
<sequence length="418" mass="44438">MKTKFGRRKFLAASALALAAPALLSRRAFAADAPIKVGFVTSQTGPLAFFGEPDSFILGRFQAAMKAGASGRPIEIIVKDSQSNPSRASELASQLALKDEVQLLITAGGPDTVIPVADQAEIKGVPMIGAACPWQPFVFGRNSTPDKGFDWNYLFAFGLEDAIAAYMGLWATIQTNRKVGLLFANDADGNAWGDAKFGFPPALTKAGYTVVDTGRYTPLAEDFTAQITKMKSEGVDIVAATMIPPEFFAFWSQAKQQGFHPKVATIGKSLLLPTTLDAIGPAGNGLSTEVAWHPSYSSKSVTTGDSSQVVADEWQKATGKQWTQPVGLKHALVDIAVDVLKRASDPTNPSSVVEAIKSTKADTLLGTVDWNTSPIKNVAKVPIVGGQWRQKDGKFDLVVCANPTTATIPVADKLKPLA</sequence>
<dbReference type="CDD" id="cd06337">
    <property type="entry name" value="PBP1_ABC_ligand_binding-like"/>
    <property type="match status" value="1"/>
</dbReference>
<accession>A0A7X0J0Z0</accession>
<name>A0A7X0J0Z0_9HYPH</name>
<feature type="domain" description="Leucine-binding protein" evidence="6">
    <location>
        <begin position="34"/>
        <end position="373"/>
    </location>
</feature>
<proteinExistence type="inferred from homology"/>
<dbReference type="GO" id="GO:0006865">
    <property type="term" value="P:amino acid transport"/>
    <property type="evidence" value="ECO:0007669"/>
    <property type="project" value="UniProtKB-KW"/>
</dbReference>
<dbReference type="EMBL" id="JACHBG010000038">
    <property type="protein sequence ID" value="MBB6489376.1"/>
    <property type="molecule type" value="Genomic_DNA"/>
</dbReference>
<dbReference type="InterPro" id="IPR006311">
    <property type="entry name" value="TAT_signal"/>
</dbReference>
<keyword evidence="2" id="KW-0813">Transport</keyword>
<evidence type="ECO:0000256" key="5">
    <source>
        <dbReference type="SAM" id="SignalP"/>
    </source>
</evidence>
<dbReference type="Proteomes" id="UP000565576">
    <property type="component" value="Unassembled WGS sequence"/>
</dbReference>
<protein>
    <submittedName>
        <fullName evidence="7">Branched-chain amino acid transport system substrate-binding protein</fullName>
    </submittedName>
</protein>
<evidence type="ECO:0000256" key="2">
    <source>
        <dbReference type="ARBA" id="ARBA00022448"/>
    </source>
</evidence>
<dbReference type="InterPro" id="IPR000709">
    <property type="entry name" value="Leu_Ile_Val-bd"/>
</dbReference>
<dbReference type="AlphaFoldDB" id="A0A7X0J0Z0"/>
<evidence type="ECO:0000256" key="3">
    <source>
        <dbReference type="ARBA" id="ARBA00022729"/>
    </source>
</evidence>
<evidence type="ECO:0000256" key="4">
    <source>
        <dbReference type="ARBA" id="ARBA00022970"/>
    </source>
</evidence>
<dbReference type="PROSITE" id="PS51318">
    <property type="entry name" value="TAT"/>
    <property type="match status" value="1"/>
</dbReference>
<keyword evidence="4" id="KW-0029">Amino-acid transport</keyword>
<dbReference type="Gene3D" id="3.40.50.2300">
    <property type="match status" value="2"/>
</dbReference>
<dbReference type="SUPFAM" id="SSF53822">
    <property type="entry name" value="Periplasmic binding protein-like I"/>
    <property type="match status" value="1"/>
</dbReference>
<evidence type="ECO:0000313" key="7">
    <source>
        <dbReference type="EMBL" id="MBB6489376.1"/>
    </source>
</evidence>
<keyword evidence="3 5" id="KW-0732">Signal</keyword>
<gene>
    <name evidence="7" type="ORF">GGD46_006703</name>
</gene>
<dbReference type="RefSeq" id="WP_184711317.1">
    <property type="nucleotide sequence ID" value="NZ_JACHBG010000038.1"/>
</dbReference>
<comment type="similarity">
    <text evidence="1">Belongs to the leucine-binding protein family.</text>
</comment>
<dbReference type="PANTHER" id="PTHR30483">
    <property type="entry name" value="LEUCINE-SPECIFIC-BINDING PROTEIN"/>
    <property type="match status" value="1"/>
</dbReference>
<evidence type="ECO:0000313" key="8">
    <source>
        <dbReference type="Proteomes" id="UP000565576"/>
    </source>
</evidence>
<evidence type="ECO:0000256" key="1">
    <source>
        <dbReference type="ARBA" id="ARBA00010062"/>
    </source>
</evidence>
<feature type="signal peptide" evidence="5">
    <location>
        <begin position="1"/>
        <end position="30"/>
    </location>
</feature>
<organism evidence="7 8">
    <name type="scientific">Rhizobium lusitanum</name>
    <dbReference type="NCBI Taxonomy" id="293958"/>
    <lineage>
        <taxon>Bacteria</taxon>
        <taxon>Pseudomonadati</taxon>
        <taxon>Pseudomonadota</taxon>
        <taxon>Alphaproteobacteria</taxon>
        <taxon>Hyphomicrobiales</taxon>
        <taxon>Rhizobiaceae</taxon>
        <taxon>Rhizobium/Agrobacterium group</taxon>
        <taxon>Rhizobium</taxon>
    </lineage>
</organism>
<dbReference type="Pfam" id="PF13458">
    <property type="entry name" value="Peripla_BP_6"/>
    <property type="match status" value="1"/>
</dbReference>
<dbReference type="InterPro" id="IPR028081">
    <property type="entry name" value="Leu-bd"/>
</dbReference>
<dbReference type="PRINTS" id="PR00337">
    <property type="entry name" value="LEUILEVALBP"/>
</dbReference>
<dbReference type="InterPro" id="IPR051010">
    <property type="entry name" value="BCAA_transport"/>
</dbReference>
<reference evidence="7 8" key="1">
    <citation type="submission" date="2020-08" db="EMBL/GenBank/DDBJ databases">
        <title>Genomic Encyclopedia of Type Strains, Phase IV (KMG-V): Genome sequencing to study the core and pangenomes of soil and plant-associated prokaryotes.</title>
        <authorList>
            <person name="Whitman W."/>
        </authorList>
    </citation>
    <scope>NUCLEOTIDE SEQUENCE [LARGE SCALE GENOMIC DNA]</scope>
    <source>
        <strain evidence="7 8">SEMIA 4060</strain>
    </source>
</reference>
<evidence type="ECO:0000259" key="6">
    <source>
        <dbReference type="Pfam" id="PF13458"/>
    </source>
</evidence>
<dbReference type="InterPro" id="IPR028082">
    <property type="entry name" value="Peripla_BP_I"/>
</dbReference>